<dbReference type="GO" id="GO:0016020">
    <property type="term" value="C:membrane"/>
    <property type="evidence" value="ECO:0007669"/>
    <property type="project" value="UniProtKB-SubCell"/>
</dbReference>
<evidence type="ECO:0000256" key="3">
    <source>
        <dbReference type="ARBA" id="ARBA00022692"/>
    </source>
</evidence>
<comment type="subcellular location">
    <subcellularLocation>
        <location evidence="1">Membrane</location>
        <topology evidence="1">Multi-pass membrane protein</topology>
    </subcellularLocation>
</comment>
<evidence type="ECO:0000256" key="2">
    <source>
        <dbReference type="ARBA" id="ARBA00007362"/>
    </source>
</evidence>
<dbReference type="EMBL" id="CP035107">
    <property type="protein sequence ID" value="QAR30466.1"/>
    <property type="molecule type" value="Genomic_DNA"/>
</dbReference>
<dbReference type="SUPFAM" id="SSF103481">
    <property type="entry name" value="Multidrug resistance efflux transporter EmrE"/>
    <property type="match status" value="2"/>
</dbReference>
<comment type="similarity">
    <text evidence="2">Belongs to the EamA transporter family.</text>
</comment>
<protein>
    <submittedName>
        <fullName evidence="8">EamA/RhaT family transporter</fullName>
    </submittedName>
</protein>
<evidence type="ECO:0000256" key="5">
    <source>
        <dbReference type="ARBA" id="ARBA00023136"/>
    </source>
</evidence>
<feature type="transmembrane region" description="Helical" evidence="6">
    <location>
        <begin position="130"/>
        <end position="149"/>
    </location>
</feature>
<dbReference type="AlphaFoldDB" id="A0A3R5Y2X1"/>
<organism evidence="8 9">
    <name type="scientific">Ornithobacterium rhinotracheale</name>
    <dbReference type="NCBI Taxonomy" id="28251"/>
    <lineage>
        <taxon>Bacteria</taxon>
        <taxon>Pseudomonadati</taxon>
        <taxon>Bacteroidota</taxon>
        <taxon>Flavobacteriia</taxon>
        <taxon>Flavobacteriales</taxon>
        <taxon>Weeksellaceae</taxon>
        <taxon>Ornithobacterium</taxon>
    </lineage>
</organism>
<proteinExistence type="inferred from homology"/>
<evidence type="ECO:0000256" key="4">
    <source>
        <dbReference type="ARBA" id="ARBA00022989"/>
    </source>
</evidence>
<feature type="transmembrane region" description="Helical" evidence="6">
    <location>
        <begin position="12"/>
        <end position="32"/>
    </location>
</feature>
<evidence type="ECO:0000313" key="9">
    <source>
        <dbReference type="Proteomes" id="UP000287701"/>
    </source>
</evidence>
<keyword evidence="4 6" id="KW-1133">Transmembrane helix</keyword>
<accession>A0A3R5Y2X1</accession>
<sequence>MHKKSSFHRLFSNKWLLLVILSITWGSSFILIKKSLESFTPLQVGALRGCIAGIFLLPIALRGIVRLSWRDIAWVSLAGFVGNFLPLFLFPIAQTQVDSSTAGVLDSLIPIFILILNFLIFGQRSKHRQILGALIGFVGAGILSFSGEHSGESHFWYAMLIVFACACYAMGSLIAERKLSHIQAEKISALVYSIWLVPSVIILWVADFQSVSEQTLYQGLGYVSLLSIVGTAVAYILFYKLMKVSSPIFASTVSYLMPLVALFWGILDGEHFNFWHILSGAMILLSIYLINERK</sequence>
<feature type="transmembrane region" description="Helical" evidence="6">
    <location>
        <begin position="221"/>
        <end position="241"/>
    </location>
</feature>
<feature type="transmembrane region" description="Helical" evidence="6">
    <location>
        <begin position="72"/>
        <end position="93"/>
    </location>
</feature>
<feature type="transmembrane region" description="Helical" evidence="6">
    <location>
        <begin position="248"/>
        <end position="267"/>
    </location>
</feature>
<keyword evidence="3 6" id="KW-0812">Transmembrane</keyword>
<dbReference type="PANTHER" id="PTHR32322">
    <property type="entry name" value="INNER MEMBRANE TRANSPORTER"/>
    <property type="match status" value="1"/>
</dbReference>
<dbReference type="OrthoDB" id="1117213at2"/>
<reference evidence="8 9" key="1">
    <citation type="submission" date="2019-01" db="EMBL/GenBank/DDBJ databases">
        <title>Whole Genome of Ornithobacterium rhinotracheale FARPER-174b.</title>
        <authorList>
            <person name="Tataje-Lavanda L.A."/>
            <person name="Montalvan A."/>
            <person name="Montesinos R."/>
            <person name="Zimic M."/>
            <person name="Fernandez-Sanchez M."/>
            <person name="Fernandez-Diaz M."/>
        </authorList>
    </citation>
    <scope>NUCLEOTIDE SEQUENCE [LARGE SCALE GENOMIC DNA]</scope>
    <source>
        <strain evidence="8 9">FARPER-174b</strain>
    </source>
</reference>
<evidence type="ECO:0000259" key="7">
    <source>
        <dbReference type="Pfam" id="PF00892"/>
    </source>
</evidence>
<evidence type="ECO:0000256" key="6">
    <source>
        <dbReference type="SAM" id="Phobius"/>
    </source>
</evidence>
<feature type="transmembrane region" description="Helical" evidence="6">
    <location>
        <begin position="44"/>
        <end position="65"/>
    </location>
</feature>
<dbReference type="InterPro" id="IPR037185">
    <property type="entry name" value="EmrE-like"/>
</dbReference>
<evidence type="ECO:0000313" key="8">
    <source>
        <dbReference type="EMBL" id="QAR30466.1"/>
    </source>
</evidence>
<feature type="domain" description="EamA" evidence="7">
    <location>
        <begin position="156"/>
        <end position="291"/>
    </location>
</feature>
<keyword evidence="5 6" id="KW-0472">Membrane</keyword>
<feature type="transmembrane region" description="Helical" evidence="6">
    <location>
        <begin position="155"/>
        <end position="175"/>
    </location>
</feature>
<dbReference type="PANTHER" id="PTHR32322:SF2">
    <property type="entry name" value="EAMA DOMAIN-CONTAINING PROTEIN"/>
    <property type="match status" value="1"/>
</dbReference>
<feature type="transmembrane region" description="Helical" evidence="6">
    <location>
        <begin position="187"/>
        <end position="206"/>
    </location>
</feature>
<feature type="transmembrane region" description="Helical" evidence="6">
    <location>
        <begin position="273"/>
        <end position="290"/>
    </location>
</feature>
<evidence type="ECO:0000256" key="1">
    <source>
        <dbReference type="ARBA" id="ARBA00004141"/>
    </source>
</evidence>
<gene>
    <name evidence="8" type="ORF">EQP59_03410</name>
</gene>
<feature type="transmembrane region" description="Helical" evidence="6">
    <location>
        <begin position="99"/>
        <end position="121"/>
    </location>
</feature>
<dbReference type="Proteomes" id="UP000287701">
    <property type="component" value="Chromosome"/>
</dbReference>
<dbReference type="Pfam" id="PF00892">
    <property type="entry name" value="EamA"/>
    <property type="match status" value="2"/>
</dbReference>
<dbReference type="RefSeq" id="WP_128500954.1">
    <property type="nucleotide sequence ID" value="NZ_CP035107.1"/>
</dbReference>
<name>A0A3R5Y2X1_ORNRH</name>
<feature type="domain" description="EamA" evidence="7">
    <location>
        <begin position="16"/>
        <end position="144"/>
    </location>
</feature>
<dbReference type="InterPro" id="IPR050638">
    <property type="entry name" value="AA-Vitamin_Transporters"/>
</dbReference>
<dbReference type="InterPro" id="IPR000620">
    <property type="entry name" value="EamA_dom"/>
</dbReference>